<comment type="subcellular location">
    <subcellularLocation>
        <location evidence="1">Membrane</location>
        <topology evidence="1">Multi-pass membrane protein</topology>
    </subcellularLocation>
</comment>
<evidence type="ECO:0000313" key="8">
    <source>
        <dbReference type="Proteomes" id="UP001497623"/>
    </source>
</evidence>
<dbReference type="Gene3D" id="2.60.40.10">
    <property type="entry name" value="Immunoglobulins"/>
    <property type="match status" value="1"/>
</dbReference>
<protein>
    <recommendedName>
        <fullName evidence="6">MSP domain-containing protein</fullName>
    </recommendedName>
</protein>
<feature type="transmembrane region" description="Helical" evidence="5">
    <location>
        <begin position="159"/>
        <end position="178"/>
    </location>
</feature>
<reference evidence="7 8" key="1">
    <citation type="submission" date="2024-05" db="EMBL/GenBank/DDBJ databases">
        <authorList>
            <person name="Wallberg A."/>
        </authorList>
    </citation>
    <scope>NUCLEOTIDE SEQUENCE [LARGE SCALE GENOMIC DNA]</scope>
</reference>
<dbReference type="SUPFAM" id="SSF49354">
    <property type="entry name" value="PapD-like"/>
    <property type="match status" value="1"/>
</dbReference>
<dbReference type="EMBL" id="CAXKWB010003100">
    <property type="protein sequence ID" value="CAL4068359.1"/>
    <property type="molecule type" value="Genomic_DNA"/>
</dbReference>
<evidence type="ECO:0000256" key="4">
    <source>
        <dbReference type="ARBA" id="ARBA00023136"/>
    </source>
</evidence>
<evidence type="ECO:0000313" key="7">
    <source>
        <dbReference type="EMBL" id="CAL4068359.1"/>
    </source>
</evidence>
<dbReference type="InterPro" id="IPR013783">
    <property type="entry name" value="Ig-like_fold"/>
</dbReference>
<dbReference type="PANTHER" id="PTHR34441:SF1">
    <property type="entry name" value="MOTILE SPERM DOMAIN-CONTAINING 1"/>
    <property type="match status" value="1"/>
</dbReference>
<dbReference type="GO" id="GO:0016020">
    <property type="term" value="C:membrane"/>
    <property type="evidence" value="ECO:0007669"/>
    <property type="project" value="UniProtKB-SubCell"/>
</dbReference>
<proteinExistence type="predicted"/>
<feature type="transmembrane region" description="Helical" evidence="5">
    <location>
        <begin position="198"/>
        <end position="215"/>
    </location>
</feature>
<dbReference type="Pfam" id="PF00635">
    <property type="entry name" value="Motile_Sperm"/>
    <property type="match status" value="1"/>
</dbReference>
<evidence type="ECO:0000256" key="3">
    <source>
        <dbReference type="ARBA" id="ARBA00022989"/>
    </source>
</evidence>
<keyword evidence="4 5" id="KW-0472">Membrane</keyword>
<organism evidence="7 8">
    <name type="scientific">Meganyctiphanes norvegica</name>
    <name type="common">Northern krill</name>
    <name type="synonym">Thysanopoda norvegica</name>
    <dbReference type="NCBI Taxonomy" id="48144"/>
    <lineage>
        <taxon>Eukaryota</taxon>
        <taxon>Metazoa</taxon>
        <taxon>Ecdysozoa</taxon>
        <taxon>Arthropoda</taxon>
        <taxon>Crustacea</taxon>
        <taxon>Multicrustacea</taxon>
        <taxon>Malacostraca</taxon>
        <taxon>Eumalacostraca</taxon>
        <taxon>Eucarida</taxon>
        <taxon>Euphausiacea</taxon>
        <taxon>Euphausiidae</taxon>
        <taxon>Meganyctiphanes</taxon>
    </lineage>
</organism>
<gene>
    <name evidence="7" type="ORF">MNOR_LOCUS7161</name>
</gene>
<keyword evidence="2 5" id="KW-0812">Transmembrane</keyword>
<sequence>MQVGGLDGRLPVFVFPPSLTFFLDDATTHKQIVTVYNPYDFPISYQVLCNAPNRYTVDFPHGMIRAKCSLDVIVRHTDICLSNVLATDKLRIQISEEGRKQVLGRKDVLVTLLKGGPEKHSANNSDRFESVQPAVLQQGQQGPGTTAQQQQPFLQGGRGGPSLVLVGAAVVCLVGLLLPTEGDASSSRLPPYLHLNANIKIVIAYILGLLTYAILRAG</sequence>
<comment type="caution">
    <text evidence="7">The sequence shown here is derived from an EMBL/GenBank/DDBJ whole genome shotgun (WGS) entry which is preliminary data.</text>
</comment>
<dbReference type="InterPro" id="IPR000535">
    <property type="entry name" value="MSP_dom"/>
</dbReference>
<evidence type="ECO:0000256" key="2">
    <source>
        <dbReference type="ARBA" id="ARBA00022692"/>
    </source>
</evidence>
<accession>A0AAV2Q0Y5</accession>
<evidence type="ECO:0000256" key="1">
    <source>
        <dbReference type="ARBA" id="ARBA00004141"/>
    </source>
</evidence>
<evidence type="ECO:0000256" key="5">
    <source>
        <dbReference type="SAM" id="Phobius"/>
    </source>
</evidence>
<dbReference type="Proteomes" id="UP001497623">
    <property type="component" value="Unassembled WGS sequence"/>
</dbReference>
<keyword evidence="3 5" id="KW-1133">Transmembrane helix</keyword>
<dbReference type="InterPro" id="IPR039283">
    <property type="entry name" value="MOSPD1/3"/>
</dbReference>
<dbReference type="GO" id="GO:0005737">
    <property type="term" value="C:cytoplasm"/>
    <property type="evidence" value="ECO:0007669"/>
    <property type="project" value="TreeGrafter"/>
</dbReference>
<dbReference type="AlphaFoldDB" id="A0AAV2Q0Y5"/>
<evidence type="ECO:0000259" key="6">
    <source>
        <dbReference type="Pfam" id="PF00635"/>
    </source>
</evidence>
<name>A0AAV2Q0Y5_MEGNR</name>
<keyword evidence="8" id="KW-1185">Reference proteome</keyword>
<dbReference type="InterPro" id="IPR008962">
    <property type="entry name" value="PapD-like_sf"/>
</dbReference>
<feature type="domain" description="MSP" evidence="6">
    <location>
        <begin position="12"/>
        <end position="97"/>
    </location>
</feature>
<dbReference type="PANTHER" id="PTHR34441">
    <property type="entry name" value="MOTILE SPERM DOMAIN-CONTAINING PROTEIN 1"/>
    <property type="match status" value="1"/>
</dbReference>